<reference evidence="2" key="1">
    <citation type="journal article" date="2022" name="bioRxiv">
        <title>Sequencing and chromosome-scale assembly of the giantPleurodeles waltlgenome.</title>
        <authorList>
            <person name="Brown T."/>
            <person name="Elewa A."/>
            <person name="Iarovenko S."/>
            <person name="Subramanian E."/>
            <person name="Araus A.J."/>
            <person name="Petzold A."/>
            <person name="Susuki M."/>
            <person name="Suzuki K.-i.T."/>
            <person name="Hayashi T."/>
            <person name="Toyoda A."/>
            <person name="Oliveira C."/>
            <person name="Osipova E."/>
            <person name="Leigh N.D."/>
            <person name="Simon A."/>
            <person name="Yun M.H."/>
        </authorList>
    </citation>
    <scope>NUCLEOTIDE SEQUENCE</scope>
    <source>
        <strain evidence="2">20211129_DDA</strain>
        <tissue evidence="2">Liver</tissue>
    </source>
</reference>
<evidence type="ECO:0000313" key="3">
    <source>
        <dbReference type="Proteomes" id="UP001066276"/>
    </source>
</evidence>
<gene>
    <name evidence="2" type="ORF">NDU88_012062</name>
</gene>
<dbReference type="EMBL" id="JANPWB010000010">
    <property type="protein sequence ID" value="KAJ1145778.1"/>
    <property type="molecule type" value="Genomic_DNA"/>
</dbReference>
<dbReference type="AlphaFoldDB" id="A0AAV7R0F0"/>
<organism evidence="2 3">
    <name type="scientific">Pleurodeles waltl</name>
    <name type="common">Iberian ribbed newt</name>
    <dbReference type="NCBI Taxonomy" id="8319"/>
    <lineage>
        <taxon>Eukaryota</taxon>
        <taxon>Metazoa</taxon>
        <taxon>Chordata</taxon>
        <taxon>Craniata</taxon>
        <taxon>Vertebrata</taxon>
        <taxon>Euteleostomi</taxon>
        <taxon>Amphibia</taxon>
        <taxon>Batrachia</taxon>
        <taxon>Caudata</taxon>
        <taxon>Salamandroidea</taxon>
        <taxon>Salamandridae</taxon>
        <taxon>Pleurodelinae</taxon>
        <taxon>Pleurodeles</taxon>
    </lineage>
</organism>
<protein>
    <submittedName>
        <fullName evidence="2">Uncharacterized protein</fullName>
    </submittedName>
</protein>
<proteinExistence type="predicted"/>
<evidence type="ECO:0000313" key="2">
    <source>
        <dbReference type="EMBL" id="KAJ1145778.1"/>
    </source>
</evidence>
<name>A0AAV7R0F0_PLEWA</name>
<evidence type="ECO:0000256" key="1">
    <source>
        <dbReference type="SAM" id="MobiDB-lite"/>
    </source>
</evidence>
<sequence>MPRTLCACSTDRCGRFTAFWRPPLGSGLRRQAPEGPARRCERGARPRPALLFLSTERDPRRFLATLAGLWGVWDAMMAPKLNRTPRSLRARQNQDPGGTRKDKKLPVLELKEHSNLQVKGGLHKTTDMEKDTRYSVPTMFTSVMRLKQRSTEKAVCDSQSNVPGVNDEQGILLPNEEGYLGKKYLLNFGLDRTKLAYGGSDTYSAASRRAKSTKKGLPFT</sequence>
<feature type="region of interest" description="Disordered" evidence="1">
    <location>
        <begin position="84"/>
        <end position="106"/>
    </location>
</feature>
<feature type="region of interest" description="Disordered" evidence="1">
    <location>
        <begin position="201"/>
        <end position="220"/>
    </location>
</feature>
<comment type="caution">
    <text evidence="2">The sequence shown here is derived from an EMBL/GenBank/DDBJ whole genome shotgun (WGS) entry which is preliminary data.</text>
</comment>
<keyword evidence="3" id="KW-1185">Reference proteome</keyword>
<dbReference type="Proteomes" id="UP001066276">
    <property type="component" value="Chromosome 6"/>
</dbReference>
<accession>A0AAV7R0F0</accession>